<protein>
    <submittedName>
        <fullName evidence="1">Uncharacterized protein</fullName>
    </submittedName>
</protein>
<sequence>FAWKDELKQWNSEKRRIPCPGMIQRFRRGLRLKLISDV</sequence>
<gene>
    <name evidence="1" type="ORF">GE061_015694</name>
</gene>
<dbReference type="AlphaFoldDB" id="A0A8S9XLP8"/>
<feature type="non-terminal residue" evidence="1">
    <location>
        <position position="1"/>
    </location>
</feature>
<reference evidence="1" key="1">
    <citation type="journal article" date="2021" name="Mol. Ecol. Resour.">
        <title>Apolygus lucorum genome provides insights into omnivorousness and mesophyll feeding.</title>
        <authorList>
            <person name="Liu Y."/>
            <person name="Liu H."/>
            <person name="Wang H."/>
            <person name="Huang T."/>
            <person name="Liu B."/>
            <person name="Yang B."/>
            <person name="Yin L."/>
            <person name="Li B."/>
            <person name="Zhang Y."/>
            <person name="Zhang S."/>
            <person name="Jiang F."/>
            <person name="Zhang X."/>
            <person name="Ren Y."/>
            <person name="Wang B."/>
            <person name="Wang S."/>
            <person name="Lu Y."/>
            <person name="Wu K."/>
            <person name="Fan W."/>
            <person name="Wang G."/>
        </authorList>
    </citation>
    <scope>NUCLEOTIDE SEQUENCE</scope>
    <source>
        <strain evidence="1">12Hb</strain>
    </source>
</reference>
<comment type="caution">
    <text evidence="1">The sequence shown here is derived from an EMBL/GenBank/DDBJ whole genome shotgun (WGS) entry which is preliminary data.</text>
</comment>
<keyword evidence="2" id="KW-1185">Reference proteome</keyword>
<name>A0A8S9XLP8_APOLU</name>
<accession>A0A8S9XLP8</accession>
<proteinExistence type="predicted"/>
<dbReference type="EMBL" id="WIXP02000006">
    <property type="protein sequence ID" value="KAF6209940.1"/>
    <property type="molecule type" value="Genomic_DNA"/>
</dbReference>
<evidence type="ECO:0000313" key="2">
    <source>
        <dbReference type="Proteomes" id="UP000466442"/>
    </source>
</evidence>
<dbReference type="Proteomes" id="UP000466442">
    <property type="component" value="Unassembled WGS sequence"/>
</dbReference>
<organism evidence="1 2">
    <name type="scientific">Apolygus lucorum</name>
    <name type="common">Small green plant bug</name>
    <name type="synonym">Lygocoris lucorum</name>
    <dbReference type="NCBI Taxonomy" id="248454"/>
    <lineage>
        <taxon>Eukaryota</taxon>
        <taxon>Metazoa</taxon>
        <taxon>Ecdysozoa</taxon>
        <taxon>Arthropoda</taxon>
        <taxon>Hexapoda</taxon>
        <taxon>Insecta</taxon>
        <taxon>Pterygota</taxon>
        <taxon>Neoptera</taxon>
        <taxon>Paraneoptera</taxon>
        <taxon>Hemiptera</taxon>
        <taxon>Heteroptera</taxon>
        <taxon>Panheteroptera</taxon>
        <taxon>Cimicomorpha</taxon>
        <taxon>Miridae</taxon>
        <taxon>Mirini</taxon>
        <taxon>Apolygus</taxon>
    </lineage>
</organism>
<evidence type="ECO:0000313" key="1">
    <source>
        <dbReference type="EMBL" id="KAF6209940.1"/>
    </source>
</evidence>